<dbReference type="EMBL" id="CAXLJM020000096">
    <property type="protein sequence ID" value="CAL8133207.1"/>
    <property type="molecule type" value="Genomic_DNA"/>
</dbReference>
<name>A0ABP1RQR7_9HEXA</name>
<dbReference type="SUPFAM" id="SSF52047">
    <property type="entry name" value="RNI-like"/>
    <property type="match status" value="1"/>
</dbReference>
<reference evidence="3 4" key="1">
    <citation type="submission" date="2024-08" db="EMBL/GenBank/DDBJ databases">
        <authorList>
            <person name="Cucini C."/>
            <person name="Frati F."/>
        </authorList>
    </citation>
    <scope>NUCLEOTIDE SEQUENCE [LARGE SCALE GENOMIC DNA]</scope>
</reference>
<keyword evidence="4" id="KW-1185">Reference proteome</keyword>
<evidence type="ECO:0000313" key="3">
    <source>
        <dbReference type="EMBL" id="CAL8133207.1"/>
    </source>
</evidence>
<comment type="caution">
    <text evidence="3">The sequence shown here is derived from an EMBL/GenBank/DDBJ whole genome shotgun (WGS) entry which is preliminary data.</text>
</comment>
<feature type="domain" description="F-box" evidence="2">
    <location>
        <begin position="42"/>
        <end position="71"/>
    </location>
</feature>
<gene>
    <name evidence="3" type="ORF">ODALV1_LOCUS24963</name>
</gene>
<proteinExistence type="predicted"/>
<evidence type="ECO:0000313" key="4">
    <source>
        <dbReference type="Proteomes" id="UP001642540"/>
    </source>
</evidence>
<sequence length="449" mass="52121">MSSRAKRVATESPAEENNKVNNEGETEAVGYHHFPAENIPQIWLNIFEKLGQEDKLTFSQASKEWHDWVALKRTDFLFPQVAIYLLRAIPTSSAKQCRSVCRSWTQKLDSLREFYPTDIHFAIGTEYAEMDNFEFFFLRNEFKSSNQIQRFMADMSAHPGNPLPGGSIHFEEQVDESWDSLTPGEIYRLDEEEFPGIEIVQHFRNCLLNIPNLKHITLYNIITEELDEMEEYLRLNPFPRLQNLEAVDIHNVQGDLAEKFLNHCCVPANIIRAGVWAWRIPRTVYTFFNLETLEARSDGNLIEDLERFKNLPQVPPLKVLRVKDNSALNAMQVFTALEAFANTITEFKVTSPLVNNAAEEIAGKQINLPKLESICFFDYQGSLDLLLQLMSLKDLKIYRATMEREEWDGNVVQFYGFEDRLDESNIWDLIPSLQKIKVNHGEDGFYYER</sequence>
<accession>A0ABP1RQR7</accession>
<feature type="region of interest" description="Disordered" evidence="1">
    <location>
        <begin position="1"/>
        <end position="23"/>
    </location>
</feature>
<protein>
    <recommendedName>
        <fullName evidence="2">F-box domain-containing protein</fullName>
    </recommendedName>
</protein>
<dbReference type="Pfam" id="PF00646">
    <property type="entry name" value="F-box"/>
    <property type="match status" value="1"/>
</dbReference>
<evidence type="ECO:0000259" key="2">
    <source>
        <dbReference type="Pfam" id="PF00646"/>
    </source>
</evidence>
<evidence type="ECO:0000256" key="1">
    <source>
        <dbReference type="SAM" id="MobiDB-lite"/>
    </source>
</evidence>
<organism evidence="3 4">
    <name type="scientific">Orchesella dallaii</name>
    <dbReference type="NCBI Taxonomy" id="48710"/>
    <lineage>
        <taxon>Eukaryota</taxon>
        <taxon>Metazoa</taxon>
        <taxon>Ecdysozoa</taxon>
        <taxon>Arthropoda</taxon>
        <taxon>Hexapoda</taxon>
        <taxon>Collembola</taxon>
        <taxon>Entomobryomorpha</taxon>
        <taxon>Entomobryoidea</taxon>
        <taxon>Orchesellidae</taxon>
        <taxon>Orchesellinae</taxon>
        <taxon>Orchesella</taxon>
    </lineage>
</organism>
<dbReference type="Proteomes" id="UP001642540">
    <property type="component" value="Unassembled WGS sequence"/>
</dbReference>
<dbReference type="InterPro" id="IPR001810">
    <property type="entry name" value="F-box_dom"/>
</dbReference>